<protein>
    <submittedName>
        <fullName evidence="4">Protein kinase UbiB</fullName>
        <ecNumber evidence="4">2.7.-.-</ecNumber>
    </submittedName>
</protein>
<feature type="transmembrane region" description="Helical" evidence="2">
    <location>
        <begin position="509"/>
        <end position="531"/>
    </location>
</feature>
<evidence type="ECO:0000313" key="4">
    <source>
        <dbReference type="EMBL" id="CAD6494789.1"/>
    </source>
</evidence>
<dbReference type="EC" id="2.7.-.-" evidence="4"/>
<dbReference type="CDD" id="cd05121">
    <property type="entry name" value="ABC1_ADCK3-like"/>
    <property type="match status" value="1"/>
</dbReference>
<dbReference type="InterPro" id="IPR050154">
    <property type="entry name" value="UbiB_kinase"/>
</dbReference>
<dbReference type="AlphaFoldDB" id="A0A811TGD1"/>
<organism evidence="4 5">
    <name type="scientific">Candidatus Argoarchaeum ethanivorans</name>
    <dbReference type="NCBI Taxonomy" id="2608793"/>
    <lineage>
        <taxon>Archaea</taxon>
        <taxon>Methanobacteriati</taxon>
        <taxon>Methanobacteriota</taxon>
        <taxon>Stenosarchaea group</taxon>
        <taxon>Methanomicrobia</taxon>
        <taxon>Methanosarcinales</taxon>
        <taxon>Methanosarcinales incertae sedis</taxon>
        <taxon>GOM Arc I cluster</taxon>
        <taxon>Candidatus Argoarchaeum</taxon>
    </lineage>
</organism>
<proteinExistence type="inferred from homology"/>
<dbReference type="PANTHER" id="PTHR10566:SF113">
    <property type="entry name" value="PROTEIN ACTIVITY OF BC1 COMPLEX KINASE 7, CHLOROPLASTIC"/>
    <property type="match status" value="1"/>
</dbReference>
<dbReference type="SUPFAM" id="SSF56112">
    <property type="entry name" value="Protein kinase-like (PK-like)"/>
    <property type="match status" value="1"/>
</dbReference>
<dbReference type="PANTHER" id="PTHR10566">
    <property type="entry name" value="CHAPERONE-ACTIVITY OF BC1 COMPLEX CABC1 -RELATED"/>
    <property type="match status" value="1"/>
</dbReference>
<keyword evidence="2" id="KW-1133">Transmembrane helix</keyword>
<reference evidence="4" key="1">
    <citation type="submission" date="2020-10" db="EMBL/GenBank/DDBJ databases">
        <authorList>
            <person name="Hahn C.J."/>
            <person name="Laso-Perez R."/>
            <person name="Vulcano F."/>
            <person name="Vaziourakis K.-M."/>
            <person name="Stokke R."/>
            <person name="Steen I.H."/>
            <person name="Teske A."/>
            <person name="Boetius A."/>
            <person name="Liebeke M."/>
            <person name="Amann R."/>
            <person name="Knittel K."/>
        </authorList>
    </citation>
    <scope>NUCLEOTIDE SEQUENCE</scope>
    <source>
        <strain evidence="4">Gfbio:e3339647-f889-4370-9287-4fb5cb688e4c:AG392D22_GoMArc1</strain>
    </source>
</reference>
<keyword evidence="4" id="KW-0808">Transferase</keyword>
<evidence type="ECO:0000259" key="3">
    <source>
        <dbReference type="Pfam" id="PF03109"/>
    </source>
</evidence>
<sequence length="565" mass="64139">MNIKIQVSKIGGIGRTYRHINRYREIVAILVKHGFGDAVEKLDLHKRLDFGKNFILRRAAVETAHLFHYERIRIATEELGPTFVKFGQMLSTRPDLVPPDLVRELEKLQESVPQFSTENARQIIEEELGSPVDLLFKDFVDSPLAAASIAQVHKAVLPEGDTVAVKVQRPNIDKIIEVDLEIMLHLAALAEKHFKEADVFDPVGTVKEFARVIRKELNFRLEAANIEHFLINFKSDRTIHVPHVYHTLSSSKVLTMEFIGGYKVSEITRINPKVVASRGSDLVLKQIFIDGFFHADPHPGNIRILENNVICFLDYGMMGVLSKEHRERLADILIGIITKDASKVTKTLLNLSKHKQVEDEDSEILESDICELIEIYSACPPNEVELGTLLQRIGDVVIEYHLKLPRDFYLLAKALVIIEGVGRELDPDFSAVEHSTPFAKKLIRERMNPKKLIEDFVNSALEARLLMRDLPFEVREILRLTKRGEAKIRFEHEGLDQMLKTLDQIANRMVFAVVLTSLVIGSALIVLSGIPPKWHEIPVIGIAGFMTAGMIGFWLLFLIIRRENM</sequence>
<dbReference type="InterPro" id="IPR004147">
    <property type="entry name" value="ABC1_dom"/>
</dbReference>
<dbReference type="Proteomes" id="UP000634805">
    <property type="component" value="Unassembled WGS sequence"/>
</dbReference>
<evidence type="ECO:0000313" key="5">
    <source>
        <dbReference type="Proteomes" id="UP000634805"/>
    </source>
</evidence>
<keyword evidence="2" id="KW-0812">Transmembrane</keyword>
<gene>
    <name evidence="4" type="primary">ubiB</name>
    <name evidence="4" type="ORF">EMLJLAPB_00947</name>
</gene>
<dbReference type="GO" id="GO:0016301">
    <property type="term" value="F:kinase activity"/>
    <property type="evidence" value="ECO:0007669"/>
    <property type="project" value="UniProtKB-KW"/>
</dbReference>
<dbReference type="InterPro" id="IPR011009">
    <property type="entry name" value="Kinase-like_dom_sf"/>
</dbReference>
<dbReference type="EMBL" id="CAJHIS010000032">
    <property type="protein sequence ID" value="CAD6494789.1"/>
    <property type="molecule type" value="Genomic_DNA"/>
</dbReference>
<keyword evidence="2" id="KW-0472">Membrane</keyword>
<evidence type="ECO:0000256" key="1">
    <source>
        <dbReference type="ARBA" id="ARBA00009670"/>
    </source>
</evidence>
<name>A0A811TGD1_9EURY</name>
<feature type="domain" description="ABC1 atypical kinase-like" evidence="3">
    <location>
        <begin position="107"/>
        <end position="347"/>
    </location>
</feature>
<feature type="transmembrane region" description="Helical" evidence="2">
    <location>
        <begin position="537"/>
        <end position="560"/>
    </location>
</feature>
<evidence type="ECO:0000256" key="2">
    <source>
        <dbReference type="SAM" id="Phobius"/>
    </source>
</evidence>
<dbReference type="Pfam" id="PF03109">
    <property type="entry name" value="ABC1"/>
    <property type="match status" value="1"/>
</dbReference>
<comment type="caution">
    <text evidence="4">The sequence shown here is derived from an EMBL/GenBank/DDBJ whole genome shotgun (WGS) entry which is preliminary data.</text>
</comment>
<keyword evidence="4" id="KW-0418">Kinase</keyword>
<accession>A0A811TGD1</accession>
<comment type="similarity">
    <text evidence="1">Belongs to the protein kinase superfamily. ADCK protein kinase family.</text>
</comment>